<keyword evidence="2" id="KW-0472">Membrane</keyword>
<evidence type="ECO:0000313" key="4">
    <source>
        <dbReference type="Proteomes" id="UP000189739"/>
    </source>
</evidence>
<dbReference type="Proteomes" id="UP000189739">
    <property type="component" value="Unassembled WGS sequence"/>
</dbReference>
<evidence type="ECO:0000256" key="2">
    <source>
        <dbReference type="SAM" id="Phobius"/>
    </source>
</evidence>
<dbReference type="OrthoDB" id="950503at2"/>
<feature type="region of interest" description="Disordered" evidence="1">
    <location>
        <begin position="164"/>
        <end position="186"/>
    </location>
</feature>
<dbReference type="STRING" id="1792845.BC343_09860"/>
<dbReference type="RefSeq" id="WP_078349694.1">
    <property type="nucleotide sequence ID" value="NZ_MBTF01000034.1"/>
</dbReference>
<keyword evidence="2" id="KW-0812">Transmembrane</keyword>
<accession>A0A1S9PAX2</accession>
<reference evidence="3 4" key="1">
    <citation type="submission" date="2016-07" db="EMBL/GenBank/DDBJ databases">
        <title>Genomic analysis of zinc-resistant bacterium Mucilaginibacter pedocola TBZ30.</title>
        <authorList>
            <person name="Huang J."/>
            <person name="Tang J."/>
        </authorList>
    </citation>
    <scope>NUCLEOTIDE SEQUENCE [LARGE SCALE GENOMIC DNA]</scope>
    <source>
        <strain evidence="3 4">TBZ30</strain>
    </source>
</reference>
<organism evidence="3 4">
    <name type="scientific">Mucilaginibacter pedocola</name>
    <dbReference type="NCBI Taxonomy" id="1792845"/>
    <lineage>
        <taxon>Bacteria</taxon>
        <taxon>Pseudomonadati</taxon>
        <taxon>Bacteroidota</taxon>
        <taxon>Sphingobacteriia</taxon>
        <taxon>Sphingobacteriales</taxon>
        <taxon>Sphingobacteriaceae</taxon>
        <taxon>Mucilaginibacter</taxon>
    </lineage>
</organism>
<evidence type="ECO:0000256" key="1">
    <source>
        <dbReference type="SAM" id="MobiDB-lite"/>
    </source>
</evidence>
<dbReference type="EMBL" id="MBTF01000034">
    <property type="protein sequence ID" value="OOQ57967.1"/>
    <property type="molecule type" value="Genomic_DNA"/>
</dbReference>
<protein>
    <submittedName>
        <fullName evidence="3">Uncharacterized protein</fullName>
    </submittedName>
</protein>
<dbReference type="AlphaFoldDB" id="A0A1S9PAX2"/>
<keyword evidence="2" id="KW-1133">Transmembrane helix</keyword>
<evidence type="ECO:0000313" key="3">
    <source>
        <dbReference type="EMBL" id="OOQ57967.1"/>
    </source>
</evidence>
<keyword evidence="4" id="KW-1185">Reference proteome</keyword>
<sequence>MKKIFAIAMLAVLMFNIGGYMLLFSYFIKHADDFANEQIAKGLYKPDELVEIKIPVSMPNIQQQSDFQAIAGQVKLHDGDYNYVAMKMTRDTMYLMCIPNYEKTRLIDQNIITAKNISDSPLAQKSHLPVVKKAGIDNIYNIPVALYTIGVNMAAERTPTTDLTENTSTAHLNTPAQPPEGKSVTA</sequence>
<feature type="compositionally biased region" description="Polar residues" evidence="1">
    <location>
        <begin position="164"/>
        <end position="175"/>
    </location>
</feature>
<gene>
    <name evidence="3" type="ORF">BC343_09860</name>
</gene>
<proteinExistence type="predicted"/>
<comment type="caution">
    <text evidence="3">The sequence shown here is derived from an EMBL/GenBank/DDBJ whole genome shotgun (WGS) entry which is preliminary data.</text>
</comment>
<name>A0A1S9PAX2_9SPHI</name>
<feature type="transmembrane region" description="Helical" evidence="2">
    <location>
        <begin position="7"/>
        <end position="28"/>
    </location>
</feature>